<dbReference type="SMART" id="SM00849">
    <property type="entry name" value="Lactamase_B"/>
    <property type="match status" value="1"/>
</dbReference>
<name>A0A937D839_9BURK</name>
<evidence type="ECO:0000259" key="2">
    <source>
        <dbReference type="SMART" id="SM00849"/>
    </source>
</evidence>
<dbReference type="EMBL" id="JAEQNA010000005">
    <property type="protein sequence ID" value="MBL0421641.1"/>
    <property type="molecule type" value="Genomic_DNA"/>
</dbReference>
<feature type="domain" description="Metallo-beta-lactamase" evidence="2">
    <location>
        <begin position="55"/>
        <end position="271"/>
    </location>
</feature>
<dbReference type="Pfam" id="PF00753">
    <property type="entry name" value="Lactamase_B"/>
    <property type="match status" value="1"/>
</dbReference>
<evidence type="ECO:0000313" key="3">
    <source>
        <dbReference type="EMBL" id="MBL0421641.1"/>
    </source>
</evidence>
<accession>A0A937D839</accession>
<dbReference type="InterPro" id="IPR001279">
    <property type="entry name" value="Metallo-B-lactamas"/>
</dbReference>
<evidence type="ECO:0000256" key="1">
    <source>
        <dbReference type="SAM" id="MobiDB-lite"/>
    </source>
</evidence>
<dbReference type="PANTHER" id="PTHR23131:SF4">
    <property type="entry name" value="METALLO-BETA-LACTAMASE SUPERFAMILY POTEIN"/>
    <property type="match status" value="1"/>
</dbReference>
<keyword evidence="4" id="KW-1185">Reference proteome</keyword>
<feature type="region of interest" description="Disordered" evidence="1">
    <location>
        <begin position="1"/>
        <end position="26"/>
    </location>
</feature>
<proteinExistence type="predicted"/>
<comment type="caution">
    <text evidence="3">The sequence shown here is derived from an EMBL/GenBank/DDBJ whole genome shotgun (WGS) entry which is preliminary data.</text>
</comment>
<dbReference type="InterPro" id="IPR036388">
    <property type="entry name" value="WH-like_DNA-bd_sf"/>
</dbReference>
<organism evidence="3 4">
    <name type="scientific">Ramlibacter aurantiacus</name>
    <dbReference type="NCBI Taxonomy" id="2801330"/>
    <lineage>
        <taxon>Bacteria</taxon>
        <taxon>Pseudomonadati</taxon>
        <taxon>Pseudomonadota</taxon>
        <taxon>Betaproteobacteria</taxon>
        <taxon>Burkholderiales</taxon>
        <taxon>Comamonadaceae</taxon>
        <taxon>Ramlibacter</taxon>
    </lineage>
</organism>
<evidence type="ECO:0000313" key="4">
    <source>
        <dbReference type="Proteomes" id="UP000613011"/>
    </source>
</evidence>
<dbReference type="Gene3D" id="3.60.15.10">
    <property type="entry name" value="Ribonuclease Z/Hydroxyacylglutathione hydrolase-like"/>
    <property type="match status" value="1"/>
</dbReference>
<dbReference type="InterPro" id="IPR050662">
    <property type="entry name" value="Sec-metab_biosynth-thioest"/>
</dbReference>
<dbReference type="AlphaFoldDB" id="A0A937D839"/>
<reference evidence="3" key="1">
    <citation type="submission" date="2021-01" db="EMBL/GenBank/DDBJ databases">
        <title>Ramlibacter sp. strain AW1 16S ribosomal RNA gene Genome sequencing and assembly.</title>
        <authorList>
            <person name="Kang M."/>
        </authorList>
    </citation>
    <scope>NUCLEOTIDE SEQUENCE</scope>
    <source>
        <strain evidence="3">AW1</strain>
    </source>
</reference>
<dbReference type="Gene3D" id="1.10.10.10">
    <property type="entry name" value="Winged helix-like DNA-binding domain superfamily/Winged helix DNA-binding domain"/>
    <property type="match status" value="1"/>
</dbReference>
<dbReference type="Proteomes" id="UP000613011">
    <property type="component" value="Unassembled WGS sequence"/>
</dbReference>
<protein>
    <submittedName>
        <fullName evidence="3">MBL fold metallo-hydrolase</fullName>
    </submittedName>
</protein>
<dbReference type="SUPFAM" id="SSF56281">
    <property type="entry name" value="Metallo-hydrolase/oxidoreductase"/>
    <property type="match status" value="1"/>
</dbReference>
<gene>
    <name evidence="3" type="ORF">JI739_14890</name>
</gene>
<feature type="compositionally biased region" description="Low complexity" evidence="1">
    <location>
        <begin position="1"/>
        <end position="15"/>
    </location>
</feature>
<dbReference type="PANTHER" id="PTHR23131">
    <property type="entry name" value="ENDORIBONUCLEASE LACTB2"/>
    <property type="match status" value="1"/>
</dbReference>
<sequence length="372" mass="41179">MPSPSLSASAPADAAPAPPRDPLHYPFEAPAPATAVEIAPGVRWVRMPLPFALDHINLWTLDDDGGWAIVDTGVCSPETTAGWTRILAEAGNPAVSRVFVTHMHPDHVGTAGWLTRRHGCRLWMTRGEYLQCRVLVSDTGREAPAEGEAFYRRAGWDTAAIETYRARFGNFGKHIHSLPSSFRRLVDGEEIRIGRHPWRVIVGRGHSPEHACLYSPDQRILVSGDQVLPRISSNVSVYPMEPDDDPMSDWFESIARIRAQVPDDVLVLPAHGLAFRGLHARLDRLRQGQDQALQRLRERLRQPQRAVDVFGALFARAITPDKPQLLSMATGESLACLNYLRGRGEAVCDTDADGVNWWRTPASVGAADNHRP</sequence>
<dbReference type="InterPro" id="IPR036866">
    <property type="entry name" value="RibonucZ/Hydroxyglut_hydro"/>
</dbReference>
<dbReference type="RefSeq" id="WP_201684710.1">
    <property type="nucleotide sequence ID" value="NZ_JAEQNA010000005.1"/>
</dbReference>